<dbReference type="Proteomes" id="UP000094469">
    <property type="component" value="Unassembled WGS sequence"/>
</dbReference>
<proteinExistence type="predicted"/>
<reference evidence="3" key="1">
    <citation type="submission" date="2016-09" db="EMBL/GenBank/DDBJ databases">
        <authorList>
            <person name="Gulvik C.A."/>
        </authorList>
    </citation>
    <scope>NUCLEOTIDE SEQUENCE [LARGE SCALE GENOMIC DNA]</scope>
    <source>
        <strain evidence="3">LMG 26676</strain>
    </source>
</reference>
<feature type="compositionally biased region" description="Basic and acidic residues" evidence="1">
    <location>
        <begin position="52"/>
        <end position="74"/>
    </location>
</feature>
<evidence type="ECO:0000313" key="3">
    <source>
        <dbReference type="Proteomes" id="UP000094469"/>
    </source>
</evidence>
<sequence>MYLLLIVLGIITFVHSVLFIIVIQKNAEITNKLNQITRKKTYSKANEQPFASKKEITRRDKRATDKRIIDETRK</sequence>
<gene>
    <name evidence="2" type="ORF">BCR24_10645</name>
</gene>
<keyword evidence="3" id="KW-1185">Reference proteome</keyword>
<dbReference type="STRING" id="1131292.BCR24_10645"/>
<dbReference type="AlphaFoldDB" id="A0A1E5HFN2"/>
<comment type="caution">
    <text evidence="2">The sequence shown here is derived from an EMBL/GenBank/DDBJ whole genome shotgun (WGS) entry which is preliminary data.</text>
</comment>
<evidence type="ECO:0000313" key="2">
    <source>
        <dbReference type="EMBL" id="OEG23762.1"/>
    </source>
</evidence>
<dbReference type="EMBL" id="MIKC01000002">
    <property type="protein sequence ID" value="OEG23762.1"/>
    <property type="molecule type" value="Genomic_DNA"/>
</dbReference>
<name>A0A1E5HFN2_9ENTE</name>
<protein>
    <submittedName>
        <fullName evidence="2">Uncharacterized protein</fullName>
    </submittedName>
</protein>
<feature type="region of interest" description="Disordered" evidence="1">
    <location>
        <begin position="51"/>
        <end position="74"/>
    </location>
</feature>
<dbReference type="RefSeq" id="WP_069638960.1">
    <property type="nucleotide sequence ID" value="NZ_JAFBEZ010000011.1"/>
</dbReference>
<accession>A0A1E5HFN2</accession>
<organism evidence="2 3">
    <name type="scientific">Enterococcus ureilyticus</name>
    <dbReference type="NCBI Taxonomy" id="1131292"/>
    <lineage>
        <taxon>Bacteria</taxon>
        <taxon>Bacillati</taxon>
        <taxon>Bacillota</taxon>
        <taxon>Bacilli</taxon>
        <taxon>Lactobacillales</taxon>
        <taxon>Enterococcaceae</taxon>
        <taxon>Enterococcus</taxon>
    </lineage>
</organism>
<evidence type="ECO:0000256" key="1">
    <source>
        <dbReference type="SAM" id="MobiDB-lite"/>
    </source>
</evidence>